<dbReference type="EMBL" id="BRXW01000345">
    <property type="protein sequence ID" value="GMI18750.1"/>
    <property type="molecule type" value="Genomic_DNA"/>
</dbReference>
<evidence type="ECO:0000256" key="1">
    <source>
        <dbReference type="ARBA" id="ARBA00004141"/>
    </source>
</evidence>
<evidence type="ECO:0000256" key="5">
    <source>
        <dbReference type="SAM" id="Phobius"/>
    </source>
</evidence>
<keyword evidence="9" id="KW-1185">Reference proteome</keyword>
<dbReference type="AlphaFoldDB" id="A0A9W7FV84"/>
<dbReference type="PANTHER" id="PTHR22950">
    <property type="entry name" value="AMINO ACID TRANSPORTER"/>
    <property type="match status" value="1"/>
</dbReference>
<dbReference type="Proteomes" id="UP001165122">
    <property type="component" value="Unassembled WGS sequence"/>
</dbReference>
<feature type="transmembrane region" description="Helical" evidence="5">
    <location>
        <begin position="377"/>
        <end position="393"/>
    </location>
</feature>
<accession>A0A9W7FV84</accession>
<feature type="signal peptide" evidence="6">
    <location>
        <begin position="1"/>
        <end position="17"/>
    </location>
</feature>
<feature type="transmembrane region" description="Helical" evidence="5">
    <location>
        <begin position="205"/>
        <end position="225"/>
    </location>
</feature>
<dbReference type="Pfam" id="PF01490">
    <property type="entry name" value="Aa_trans"/>
    <property type="match status" value="1"/>
</dbReference>
<comment type="caution">
    <text evidence="8">The sequence shown here is derived from an EMBL/GenBank/DDBJ whole genome shotgun (WGS) entry which is preliminary data.</text>
</comment>
<feature type="domain" description="Amino acid transporter transmembrane" evidence="7">
    <location>
        <begin position="58"/>
        <end position="452"/>
    </location>
</feature>
<protein>
    <recommendedName>
        <fullName evidence="7">Amino acid transporter transmembrane domain-containing protein</fullName>
    </recommendedName>
</protein>
<evidence type="ECO:0000256" key="6">
    <source>
        <dbReference type="SAM" id="SignalP"/>
    </source>
</evidence>
<dbReference type="OrthoDB" id="28208at2759"/>
<name>A0A9W7FV84_9STRA</name>
<feature type="transmembrane region" description="Helical" evidence="5">
    <location>
        <begin position="140"/>
        <end position="160"/>
    </location>
</feature>
<feature type="transmembrane region" description="Helical" evidence="5">
    <location>
        <begin position="294"/>
        <end position="315"/>
    </location>
</feature>
<comment type="subcellular location">
    <subcellularLocation>
        <location evidence="1">Membrane</location>
        <topology evidence="1">Multi-pass membrane protein</topology>
    </subcellularLocation>
</comment>
<evidence type="ECO:0000256" key="3">
    <source>
        <dbReference type="ARBA" id="ARBA00022989"/>
    </source>
</evidence>
<feature type="transmembrane region" description="Helical" evidence="5">
    <location>
        <begin position="433"/>
        <end position="454"/>
    </location>
</feature>
<sequence>MKLSVVLLLSTLLPTSSFILRPPPTKVGSSPLLTSFSPINKPTRLYASDAAAASTKKKSSLTSSTFNVIKACVGAGVLSLPAGVSAFSSSPNALYPSITLMLILGTLSGYSFNTIGKICKTSDSRSISEAWEKTVGPSSFPISLACFLTPLGAALSYSIILADTATSLTTAIGYTVTRSKAIIVLSATILYRLCRMKDLSSLAPVSILGVGGIFATCVFMALRAFGDAYKVGGGMFGLLASAGRPVFNLAPVDFFNLKALVLVSMAATAYLSHFNAPDFLHDLEDNTLPRFKKLVTRGFGITAIISAAMMSFGFLTFGGACQGVVLNNYADFDKGATICRGLMALSVIGSYPFVFSGLKNGFFGLMKTNPTPKQDKLFVRVGLTLITCLALVLKNAGFISAFMGAVCGSAIIYIFPSVMFLKSGYGGKKERAFNYFLIALGAIFGVAGGAVSILDSFFPAMLA</sequence>
<dbReference type="PANTHER" id="PTHR22950:SF652">
    <property type="entry name" value="TRANSMEMBRANE AMINO ACID TRANSPORTER FAMILY PROTEIN"/>
    <property type="match status" value="1"/>
</dbReference>
<feature type="transmembrane region" description="Helical" evidence="5">
    <location>
        <begin position="399"/>
        <end position="421"/>
    </location>
</feature>
<feature type="transmembrane region" description="Helical" evidence="5">
    <location>
        <begin position="172"/>
        <end position="193"/>
    </location>
</feature>
<dbReference type="GO" id="GO:0015179">
    <property type="term" value="F:L-amino acid transmembrane transporter activity"/>
    <property type="evidence" value="ECO:0007669"/>
    <property type="project" value="TreeGrafter"/>
</dbReference>
<keyword evidence="2 5" id="KW-0812">Transmembrane</keyword>
<feature type="transmembrane region" description="Helical" evidence="5">
    <location>
        <begin position="98"/>
        <end position="119"/>
    </location>
</feature>
<keyword evidence="4 5" id="KW-0472">Membrane</keyword>
<keyword evidence="6" id="KW-0732">Signal</keyword>
<gene>
    <name evidence="8" type="ORF">TrLO_g14373</name>
</gene>
<dbReference type="GO" id="GO:0016020">
    <property type="term" value="C:membrane"/>
    <property type="evidence" value="ECO:0007669"/>
    <property type="project" value="UniProtKB-SubCell"/>
</dbReference>
<organism evidence="8 9">
    <name type="scientific">Triparma laevis f. longispina</name>
    <dbReference type="NCBI Taxonomy" id="1714387"/>
    <lineage>
        <taxon>Eukaryota</taxon>
        <taxon>Sar</taxon>
        <taxon>Stramenopiles</taxon>
        <taxon>Ochrophyta</taxon>
        <taxon>Bolidophyceae</taxon>
        <taxon>Parmales</taxon>
        <taxon>Triparmaceae</taxon>
        <taxon>Triparma</taxon>
    </lineage>
</organism>
<evidence type="ECO:0000259" key="7">
    <source>
        <dbReference type="Pfam" id="PF01490"/>
    </source>
</evidence>
<evidence type="ECO:0000256" key="4">
    <source>
        <dbReference type="ARBA" id="ARBA00023136"/>
    </source>
</evidence>
<feature type="chain" id="PRO_5040906136" description="Amino acid transporter transmembrane domain-containing protein" evidence="6">
    <location>
        <begin position="18"/>
        <end position="463"/>
    </location>
</feature>
<evidence type="ECO:0000313" key="8">
    <source>
        <dbReference type="EMBL" id="GMI18750.1"/>
    </source>
</evidence>
<evidence type="ECO:0000256" key="2">
    <source>
        <dbReference type="ARBA" id="ARBA00022692"/>
    </source>
</evidence>
<dbReference type="InterPro" id="IPR013057">
    <property type="entry name" value="AA_transpt_TM"/>
</dbReference>
<reference evidence="9" key="1">
    <citation type="journal article" date="2023" name="Commun. Biol.">
        <title>Genome analysis of Parmales, the sister group of diatoms, reveals the evolutionary specialization of diatoms from phago-mixotrophs to photoautotrophs.</title>
        <authorList>
            <person name="Ban H."/>
            <person name="Sato S."/>
            <person name="Yoshikawa S."/>
            <person name="Yamada K."/>
            <person name="Nakamura Y."/>
            <person name="Ichinomiya M."/>
            <person name="Sato N."/>
            <person name="Blanc-Mathieu R."/>
            <person name="Endo H."/>
            <person name="Kuwata A."/>
            <person name="Ogata H."/>
        </authorList>
    </citation>
    <scope>NUCLEOTIDE SEQUENCE [LARGE SCALE GENOMIC DNA]</scope>
    <source>
        <strain evidence="9">NIES 3700</strain>
    </source>
</reference>
<keyword evidence="3 5" id="KW-1133">Transmembrane helix</keyword>
<feature type="transmembrane region" description="Helical" evidence="5">
    <location>
        <begin position="335"/>
        <end position="356"/>
    </location>
</feature>
<proteinExistence type="predicted"/>
<evidence type="ECO:0000313" key="9">
    <source>
        <dbReference type="Proteomes" id="UP001165122"/>
    </source>
</evidence>
<feature type="transmembrane region" description="Helical" evidence="5">
    <location>
        <begin position="254"/>
        <end position="273"/>
    </location>
</feature>